<feature type="domain" description="Radical SAM core" evidence="8">
    <location>
        <begin position="14"/>
        <end position="254"/>
    </location>
</feature>
<evidence type="ECO:0000256" key="1">
    <source>
        <dbReference type="ARBA" id="ARBA00001966"/>
    </source>
</evidence>
<evidence type="ECO:0000256" key="2">
    <source>
        <dbReference type="ARBA" id="ARBA00022485"/>
    </source>
</evidence>
<evidence type="ECO:0000256" key="3">
    <source>
        <dbReference type="ARBA" id="ARBA00022691"/>
    </source>
</evidence>
<dbReference type="NCBIfam" id="TIGR04085">
    <property type="entry name" value="rSAM_more_4Fe4S"/>
    <property type="match status" value="1"/>
</dbReference>
<dbReference type="AlphaFoldDB" id="A0A1L3GSU7"/>
<dbReference type="SFLD" id="SFLDS00029">
    <property type="entry name" value="Radical_SAM"/>
    <property type="match status" value="1"/>
</dbReference>
<keyword evidence="5" id="KW-0408">Iron</keyword>
<dbReference type="Gene3D" id="3.20.20.70">
    <property type="entry name" value="Aldolase class I"/>
    <property type="match status" value="1"/>
</dbReference>
<dbReference type="Pfam" id="PF04055">
    <property type="entry name" value="Radical_SAM"/>
    <property type="match status" value="1"/>
</dbReference>
<protein>
    <submittedName>
        <fullName evidence="9">Anaerobic sulfatase maturase</fullName>
    </submittedName>
</protein>
<keyword evidence="6" id="KW-0411">Iron-sulfur</keyword>
<reference evidence="9 10" key="1">
    <citation type="journal article" date="2017" name="Genome Announc.">
        <title>Complete Genome Sequences of Two Acetylene-Fermenting Pelobacter acetylenicus Strains.</title>
        <authorList>
            <person name="Sutton J.M."/>
            <person name="Baesman S.M."/>
            <person name="Fierst J.L."/>
            <person name="Poret-Peterson A.T."/>
            <person name="Oremland R.S."/>
            <person name="Dunlap D.S."/>
            <person name="Akob D.M."/>
        </authorList>
    </citation>
    <scope>NUCLEOTIDE SEQUENCE [LARGE SCALE GENOMIC DNA]</scope>
    <source>
        <strain evidence="9 10">SFB93</strain>
    </source>
</reference>
<dbReference type="PROSITE" id="PS51918">
    <property type="entry name" value="RADICAL_SAM"/>
    <property type="match status" value="1"/>
</dbReference>
<proteinExistence type="inferred from homology"/>
<dbReference type="EMBL" id="CP015519">
    <property type="protein sequence ID" value="APG28987.1"/>
    <property type="molecule type" value="Genomic_DNA"/>
</dbReference>
<dbReference type="InterPro" id="IPR058240">
    <property type="entry name" value="rSAM_sf"/>
</dbReference>
<organism evidence="9 10">
    <name type="scientific">Syntrophotalea acetylenivorans</name>
    <dbReference type="NCBI Taxonomy" id="1842532"/>
    <lineage>
        <taxon>Bacteria</taxon>
        <taxon>Pseudomonadati</taxon>
        <taxon>Thermodesulfobacteriota</taxon>
        <taxon>Desulfuromonadia</taxon>
        <taxon>Desulfuromonadales</taxon>
        <taxon>Syntrophotaleaceae</taxon>
        <taxon>Syntrophotalea</taxon>
    </lineage>
</organism>
<dbReference type="GO" id="GO:0046872">
    <property type="term" value="F:metal ion binding"/>
    <property type="evidence" value="ECO:0007669"/>
    <property type="project" value="UniProtKB-KW"/>
</dbReference>
<dbReference type="SFLD" id="SFLDF00285">
    <property type="entry name" value="anaerobic_Ser-type_sulfatase-m"/>
    <property type="match status" value="1"/>
</dbReference>
<dbReference type="GO" id="GO:0051539">
    <property type="term" value="F:4 iron, 4 sulfur cluster binding"/>
    <property type="evidence" value="ECO:0007669"/>
    <property type="project" value="UniProtKB-KW"/>
</dbReference>
<dbReference type="InterPro" id="IPR023867">
    <property type="entry name" value="Sulphatase_maturase_rSAM"/>
</dbReference>
<keyword evidence="2" id="KW-0004">4Fe-4S</keyword>
<dbReference type="SFLD" id="SFLDG01384">
    <property type="entry name" value="thioether_bond_formation_requi"/>
    <property type="match status" value="1"/>
</dbReference>
<dbReference type="SFLD" id="SFLDG01072">
    <property type="entry name" value="dehydrogenase_like"/>
    <property type="match status" value="1"/>
</dbReference>
<dbReference type="InterPro" id="IPR013785">
    <property type="entry name" value="Aldolase_TIM"/>
</dbReference>
<dbReference type="InterPro" id="IPR023885">
    <property type="entry name" value="4Fe4S-binding_SPASM_dom"/>
</dbReference>
<evidence type="ECO:0000256" key="4">
    <source>
        <dbReference type="ARBA" id="ARBA00022723"/>
    </source>
</evidence>
<dbReference type="CDD" id="cd21120">
    <property type="entry name" value="SPASM_anSME"/>
    <property type="match status" value="1"/>
</dbReference>
<evidence type="ECO:0000259" key="8">
    <source>
        <dbReference type="PROSITE" id="PS51918"/>
    </source>
</evidence>
<dbReference type="OrthoDB" id="9782387at2"/>
<comment type="similarity">
    <text evidence="7">Belongs to the radical SAM superfamily. Anaerobic sulfatase-maturating enzyme family.</text>
</comment>
<evidence type="ECO:0000256" key="7">
    <source>
        <dbReference type="ARBA" id="ARBA00023601"/>
    </source>
</evidence>
<dbReference type="Pfam" id="PF13186">
    <property type="entry name" value="SPASM"/>
    <property type="match status" value="1"/>
</dbReference>
<dbReference type="CDD" id="cd01335">
    <property type="entry name" value="Radical_SAM"/>
    <property type="match status" value="1"/>
</dbReference>
<keyword evidence="3" id="KW-0949">S-adenosyl-L-methionine</keyword>
<comment type="cofactor">
    <cofactor evidence="1">
        <name>[4Fe-4S] cluster</name>
        <dbReference type="ChEBI" id="CHEBI:49883"/>
    </cofactor>
</comment>
<evidence type="ECO:0000313" key="9">
    <source>
        <dbReference type="EMBL" id="APG28987.1"/>
    </source>
</evidence>
<dbReference type="InterPro" id="IPR007197">
    <property type="entry name" value="rSAM"/>
</dbReference>
<evidence type="ECO:0000256" key="5">
    <source>
        <dbReference type="ARBA" id="ARBA00023004"/>
    </source>
</evidence>
<dbReference type="InterPro" id="IPR034491">
    <property type="entry name" value="Anaerob_Ser_sulfatase-maturase"/>
</dbReference>
<evidence type="ECO:0000313" key="10">
    <source>
        <dbReference type="Proteomes" id="UP000182517"/>
    </source>
</evidence>
<dbReference type="InterPro" id="IPR047207">
    <property type="entry name" value="SPASM_anSME"/>
</dbReference>
<accession>A0A1L3GSU7</accession>
<dbReference type="GO" id="GO:0016491">
    <property type="term" value="F:oxidoreductase activity"/>
    <property type="evidence" value="ECO:0007669"/>
    <property type="project" value="InterPro"/>
</dbReference>
<dbReference type="SFLD" id="SFLDG01386">
    <property type="entry name" value="main_SPASM_domain-containing"/>
    <property type="match status" value="1"/>
</dbReference>
<dbReference type="Proteomes" id="UP000182517">
    <property type="component" value="Chromosome"/>
</dbReference>
<evidence type="ECO:0000256" key="6">
    <source>
        <dbReference type="ARBA" id="ARBA00023014"/>
    </source>
</evidence>
<dbReference type="PANTHER" id="PTHR43273">
    <property type="entry name" value="ANAEROBIC SULFATASE-MATURATING ENZYME HOMOLOG ASLB-RELATED"/>
    <property type="match status" value="1"/>
</dbReference>
<dbReference type="PANTHER" id="PTHR43273:SF3">
    <property type="entry name" value="ANAEROBIC SULFATASE-MATURATING ENZYME HOMOLOG ASLB-RELATED"/>
    <property type="match status" value="1"/>
</dbReference>
<keyword evidence="10" id="KW-1185">Reference proteome</keyword>
<keyword evidence="4" id="KW-0479">Metal-binding</keyword>
<name>A0A1L3GSU7_9BACT</name>
<sequence length="438" mass="49534">MSNSSADDNAACAAQGIHIVAKPIGPLCNLSCAYCFYLEKIALYRANENYRMSDKTLATFVRHYVETQPTPVVEFVWQGGEPTLLGVDFFCRVVELQRPFASLKTITNVLQTNGTLLDDDWCRFLKQHHFMVGLSLDGPREIHDRYRRDRQGEGSFDAVMRGLKLLQKHGVEYNVMASVARETARKPLEVYRFFKDEGVEFIQFVPIIERLPAAAEQELGLNLAGPAVLDREETNTAVTSWTVLPEEYSDFLIAIYEDWVRNDVGQTFVMNFEWALNAWLGNPSPVCIHAKQCGGSVVIEHNGDLFACDHHVYPEYRLGNISSDDLARMVDTSLQSGFGQNKESSLPRWCRDCEVLAACQGGCPKHRFARSPYDESGLHYLCAGYRKFFRHIRKYLRAMTTLLEHGYPASQVMEAIKGPLVIPKRPTDSGGQKKNCQE</sequence>
<dbReference type="NCBIfam" id="TIGR03942">
    <property type="entry name" value="sulfatase_rSAM"/>
    <property type="match status" value="1"/>
</dbReference>
<dbReference type="SFLD" id="SFLDG01067">
    <property type="entry name" value="SPASM/twitch_domain_containing"/>
    <property type="match status" value="1"/>
</dbReference>
<dbReference type="KEGG" id="pef:A7E78_02505"/>
<gene>
    <name evidence="9" type="ORF">A7E78_02505</name>
</gene>
<dbReference type="STRING" id="1842532.A7E78_02505"/>
<dbReference type="SUPFAM" id="SSF102114">
    <property type="entry name" value="Radical SAM enzymes"/>
    <property type="match status" value="1"/>
</dbReference>